<feature type="region of interest" description="Disordered" evidence="1">
    <location>
        <begin position="148"/>
        <end position="174"/>
    </location>
</feature>
<feature type="region of interest" description="Disordered" evidence="1">
    <location>
        <begin position="266"/>
        <end position="298"/>
    </location>
</feature>
<organism evidence="2 3">
    <name type="scientific">Venturia inaequalis</name>
    <name type="common">Apple scab fungus</name>
    <dbReference type="NCBI Taxonomy" id="5025"/>
    <lineage>
        <taxon>Eukaryota</taxon>
        <taxon>Fungi</taxon>
        <taxon>Dikarya</taxon>
        <taxon>Ascomycota</taxon>
        <taxon>Pezizomycotina</taxon>
        <taxon>Dothideomycetes</taxon>
        <taxon>Pleosporomycetidae</taxon>
        <taxon>Venturiales</taxon>
        <taxon>Venturiaceae</taxon>
        <taxon>Venturia</taxon>
    </lineage>
</organism>
<feature type="compositionally biased region" description="Basic and acidic residues" evidence="1">
    <location>
        <begin position="158"/>
        <end position="174"/>
    </location>
</feature>
<dbReference type="EMBL" id="WNWS01000316">
    <property type="protein sequence ID" value="KAE9970888.1"/>
    <property type="molecule type" value="Genomic_DNA"/>
</dbReference>
<proteinExistence type="predicted"/>
<gene>
    <name evidence="2" type="ORF">EG328_005987</name>
</gene>
<name>A0A8H3UJY4_VENIN</name>
<dbReference type="Proteomes" id="UP000447873">
    <property type="component" value="Unassembled WGS sequence"/>
</dbReference>
<protein>
    <submittedName>
        <fullName evidence="2">Uncharacterized protein</fullName>
    </submittedName>
</protein>
<dbReference type="AlphaFoldDB" id="A0A8H3UJY4"/>
<accession>A0A8H3UJY4</accession>
<comment type="caution">
    <text evidence="2">The sequence shown here is derived from an EMBL/GenBank/DDBJ whole genome shotgun (WGS) entry which is preliminary data.</text>
</comment>
<evidence type="ECO:0000256" key="1">
    <source>
        <dbReference type="SAM" id="MobiDB-lite"/>
    </source>
</evidence>
<reference evidence="2 3" key="1">
    <citation type="submission" date="2018-12" db="EMBL/GenBank/DDBJ databases">
        <title>Venturia inaequalis Genome Resource.</title>
        <authorList>
            <person name="Lichtner F.J."/>
        </authorList>
    </citation>
    <scope>NUCLEOTIDE SEQUENCE [LARGE SCALE GENOMIC DNA]</scope>
    <source>
        <strain evidence="2 3">120213</strain>
    </source>
</reference>
<evidence type="ECO:0000313" key="2">
    <source>
        <dbReference type="EMBL" id="KAE9970888.1"/>
    </source>
</evidence>
<sequence length="306" mass="35093">MPGQAEDVHQQALQAFIAKDYRRAWKLCVGFMARTADNRPLWIEVYVLRLQAYLLPSNVNAFMEDALQTCDEIEKSFEVQVPVDNDLLHLEQLRQQCEGHKKCFQSKKTMVETLAKKEVGAMDLGDLFDNVQFQKWAKQEMDSAFKWNPSGDTVDVSNGEKETEQEIKTAKPKKEDMNSRVLQLEQANKYLSGKLEVLQSLVCVVEELVKDNQELKGRIKALESYASDCHGRDLKLLKHRDEEHALRAQHLGEDQEWVAKNEFRPSKPTLQQTTQQRSEESFVTADEQGRPEDASKVAGLLSRLQL</sequence>
<evidence type="ECO:0000313" key="3">
    <source>
        <dbReference type="Proteomes" id="UP000447873"/>
    </source>
</evidence>